<keyword evidence="5 6" id="KW-0472">Membrane</keyword>
<protein>
    <recommendedName>
        <fullName evidence="10">Polysaccharide biosynthesis protein C-terminal domain-containing protein</fullName>
    </recommendedName>
</protein>
<gene>
    <name evidence="8" type="ORF">GCM10010307_20100</name>
</gene>
<evidence type="ECO:0000256" key="7">
    <source>
        <dbReference type="SAM" id="SignalP"/>
    </source>
</evidence>
<feature type="transmembrane region" description="Helical" evidence="6">
    <location>
        <begin position="277"/>
        <end position="301"/>
    </location>
</feature>
<feature type="signal peptide" evidence="7">
    <location>
        <begin position="1"/>
        <end position="20"/>
    </location>
</feature>
<feature type="transmembrane region" description="Helical" evidence="6">
    <location>
        <begin position="138"/>
        <end position="158"/>
    </location>
</feature>
<evidence type="ECO:0000313" key="9">
    <source>
        <dbReference type="Proteomes" id="UP001500151"/>
    </source>
</evidence>
<keyword evidence="9" id="KW-1185">Reference proteome</keyword>
<comment type="subcellular location">
    <subcellularLocation>
        <location evidence="1">Cell membrane</location>
        <topology evidence="1">Multi-pass membrane protein</topology>
    </subcellularLocation>
</comment>
<evidence type="ECO:0000256" key="4">
    <source>
        <dbReference type="ARBA" id="ARBA00022989"/>
    </source>
</evidence>
<name>A0ABP6D0M8_9ACTN</name>
<evidence type="ECO:0000256" key="3">
    <source>
        <dbReference type="ARBA" id="ARBA00022692"/>
    </source>
</evidence>
<evidence type="ECO:0000256" key="6">
    <source>
        <dbReference type="SAM" id="Phobius"/>
    </source>
</evidence>
<dbReference type="PANTHER" id="PTHR30250">
    <property type="entry name" value="PST FAMILY PREDICTED COLANIC ACID TRANSPORTER"/>
    <property type="match status" value="1"/>
</dbReference>
<accession>A0ABP6D0M8</accession>
<keyword evidence="2" id="KW-1003">Cell membrane</keyword>
<evidence type="ECO:0000256" key="2">
    <source>
        <dbReference type="ARBA" id="ARBA00022475"/>
    </source>
</evidence>
<feature type="transmembrane region" description="Helical" evidence="6">
    <location>
        <begin position="206"/>
        <end position="225"/>
    </location>
</feature>
<evidence type="ECO:0000256" key="5">
    <source>
        <dbReference type="ARBA" id="ARBA00023136"/>
    </source>
</evidence>
<keyword evidence="3 6" id="KW-0812">Transmembrane</keyword>
<feature type="chain" id="PRO_5046222876" description="Polysaccharide biosynthesis protein C-terminal domain-containing protein" evidence="7">
    <location>
        <begin position="21"/>
        <end position="428"/>
    </location>
</feature>
<feature type="transmembrane region" description="Helical" evidence="6">
    <location>
        <begin position="70"/>
        <end position="92"/>
    </location>
</feature>
<feature type="transmembrane region" description="Helical" evidence="6">
    <location>
        <begin position="104"/>
        <end position="126"/>
    </location>
</feature>
<evidence type="ECO:0000256" key="1">
    <source>
        <dbReference type="ARBA" id="ARBA00004651"/>
    </source>
</evidence>
<feature type="transmembrane region" description="Helical" evidence="6">
    <location>
        <begin position="307"/>
        <end position="328"/>
    </location>
</feature>
<feature type="transmembrane region" description="Helical" evidence="6">
    <location>
        <begin position="340"/>
        <end position="363"/>
    </location>
</feature>
<dbReference type="InterPro" id="IPR050833">
    <property type="entry name" value="Poly_Biosynth_Transport"/>
</dbReference>
<proteinExistence type="predicted"/>
<reference evidence="9" key="1">
    <citation type="journal article" date="2019" name="Int. J. Syst. Evol. Microbiol.">
        <title>The Global Catalogue of Microorganisms (GCM) 10K type strain sequencing project: providing services to taxonomists for standard genome sequencing and annotation.</title>
        <authorList>
            <consortium name="The Broad Institute Genomics Platform"/>
            <consortium name="The Broad Institute Genome Sequencing Center for Infectious Disease"/>
            <person name="Wu L."/>
            <person name="Ma J."/>
        </authorList>
    </citation>
    <scope>NUCLEOTIDE SEQUENCE [LARGE SCALE GENOMIC DNA]</scope>
    <source>
        <strain evidence="9">JCM 4524</strain>
    </source>
</reference>
<dbReference type="PANTHER" id="PTHR30250:SF11">
    <property type="entry name" value="O-ANTIGEN TRANSPORTER-RELATED"/>
    <property type="match status" value="1"/>
</dbReference>
<dbReference type="EMBL" id="BAAASJ010000022">
    <property type="protein sequence ID" value="GAA2629366.1"/>
    <property type="molecule type" value="Genomic_DNA"/>
</dbReference>
<keyword evidence="7" id="KW-0732">Signal</keyword>
<evidence type="ECO:0008006" key="10">
    <source>
        <dbReference type="Google" id="ProtNLM"/>
    </source>
</evidence>
<organism evidence="8 9">
    <name type="scientific">Streptomyces vastus</name>
    <dbReference type="NCBI Taxonomy" id="285451"/>
    <lineage>
        <taxon>Bacteria</taxon>
        <taxon>Bacillati</taxon>
        <taxon>Actinomycetota</taxon>
        <taxon>Actinomycetes</taxon>
        <taxon>Kitasatosporales</taxon>
        <taxon>Streptomycetaceae</taxon>
        <taxon>Streptomyces</taxon>
    </lineage>
</organism>
<sequence>MVGSQAACLVLAALASVVIARSLQPVGRGVYSTAVTVATTSIIVGHLSVEQAQSALWTDPERRKSLAGNSVPLGLVLGTLSGLAGTACVAALGADVLHLPGLSIVAVACLGVPLGVAVNYANNVVLLRGRSHVVNRALLARSLIQCVMLLVLASTVGLTPMLAIAAWIASEAVQLLVFTTMGGTVIRRPNLSLVLTTVVTGARYHLGPASVFLLLYADVFLLGAFTDAEEVGIYTLAVTLAGYSRLLSDVLSQLMLNRQFAFSAAESADVTVRITRIAVLLALASSLVLALSAPVLVSSVYGEAYAGAAPLVALLAPGVMALGASRLPSAYLLRLRRARLVVVPAVIALTVNIALNLLLIPLWGAAGSAVASSLAYTLLAALQTGLFAREAGVAVRVLLPTTADALALFAAVRRCLPHKQAVPSPPPG</sequence>
<evidence type="ECO:0000313" key="8">
    <source>
        <dbReference type="EMBL" id="GAA2629366.1"/>
    </source>
</evidence>
<dbReference type="Proteomes" id="UP001500151">
    <property type="component" value="Unassembled WGS sequence"/>
</dbReference>
<feature type="transmembrane region" description="Helical" evidence="6">
    <location>
        <begin position="369"/>
        <end position="388"/>
    </location>
</feature>
<keyword evidence="4 6" id="KW-1133">Transmembrane helix</keyword>
<comment type="caution">
    <text evidence="8">The sequence shown here is derived from an EMBL/GenBank/DDBJ whole genome shotgun (WGS) entry which is preliminary data.</text>
</comment>